<accession>A0A7C3PM72</accession>
<dbReference type="InterPro" id="IPR027417">
    <property type="entry name" value="P-loop_NTPase"/>
</dbReference>
<dbReference type="Gene3D" id="3.40.50.300">
    <property type="entry name" value="P-loop containing nucleotide triphosphate hydrolases"/>
    <property type="match status" value="1"/>
</dbReference>
<organism evidence="2">
    <name type="scientific">Oscillatoriales cyanobacterium SpSt-418</name>
    <dbReference type="NCBI Taxonomy" id="2282169"/>
    <lineage>
        <taxon>Bacteria</taxon>
        <taxon>Bacillati</taxon>
        <taxon>Cyanobacteriota</taxon>
        <taxon>Cyanophyceae</taxon>
        <taxon>Oscillatoriophycideae</taxon>
        <taxon>Oscillatoriales</taxon>
    </lineage>
</organism>
<evidence type="ECO:0000313" key="2">
    <source>
        <dbReference type="EMBL" id="HFM96441.1"/>
    </source>
</evidence>
<dbReference type="SUPFAM" id="SSF52540">
    <property type="entry name" value="P-loop containing nucleoside triphosphate hydrolases"/>
    <property type="match status" value="1"/>
</dbReference>
<dbReference type="PANTHER" id="PTHR13696:SF52">
    <property type="entry name" value="PARA FAMILY PROTEIN CT_582"/>
    <property type="match status" value="1"/>
</dbReference>
<dbReference type="InterPro" id="IPR025669">
    <property type="entry name" value="AAA_dom"/>
</dbReference>
<comment type="caution">
    <text evidence="2">The sequence shown here is derived from an EMBL/GenBank/DDBJ whole genome shotgun (WGS) entry which is preliminary data.</text>
</comment>
<name>A0A7C3PM72_9CYAN</name>
<sequence>MTMNSLRSVLQSLPENAGEAIVVEHFSNPLLEALGFQPHEIYPQYPMGDRKAVDKAARKTIGNDIFLHSGSNPYLLLELKGRNCNWANNSAPYQSTVHQLKQYLLAPNCKSVQWGIITNSCHIQLFRKHGKVVFPATRCLPLNLEKVDEIVASIRKKIEKPAKALTVTIYNNKGGVGKTTTSVNLAGILTLLGKKVLVIDFDPNQQDLTTSLGLSLSDGKVLSALTNRDIELQNAICSYSFAIRNRNKDAEVKFDVIPADRKMANKADEILKDKIPKTGARILHRKLEFARQKYDYILIDSPPNWRFFSKLAVYAADVVLIPTKHNNLFSIENAATAIKTFIPEIQAEKADGTPVALPIFFNGERTTDPQLTVAQKEIQNIIKKAREEDRFDLLPYFFSKYTKAHPDCDIPKIPSYVNIASSAFSRVPAVYRDRTALEYYKDLVKEYFLI</sequence>
<feature type="domain" description="AAA" evidence="1">
    <location>
        <begin position="166"/>
        <end position="346"/>
    </location>
</feature>
<dbReference type="InterPro" id="IPR050678">
    <property type="entry name" value="DNA_Partitioning_ATPase"/>
</dbReference>
<gene>
    <name evidence="2" type="ORF">ENR64_01495</name>
</gene>
<dbReference type="CDD" id="cd02042">
    <property type="entry name" value="ParAB_family"/>
    <property type="match status" value="1"/>
</dbReference>
<dbReference type="EMBL" id="DSRU01000022">
    <property type="protein sequence ID" value="HFM96441.1"/>
    <property type="molecule type" value="Genomic_DNA"/>
</dbReference>
<dbReference type="PANTHER" id="PTHR13696">
    <property type="entry name" value="P-LOOP CONTAINING NUCLEOSIDE TRIPHOSPHATE HYDROLASE"/>
    <property type="match status" value="1"/>
</dbReference>
<proteinExistence type="predicted"/>
<reference evidence="2" key="1">
    <citation type="journal article" date="2020" name="mSystems">
        <title>Genome- and Community-Level Interaction Insights into Carbon Utilization and Element Cycling Functions of Hydrothermarchaeota in Hydrothermal Sediment.</title>
        <authorList>
            <person name="Zhou Z."/>
            <person name="Liu Y."/>
            <person name="Xu W."/>
            <person name="Pan J."/>
            <person name="Luo Z.H."/>
            <person name="Li M."/>
        </authorList>
    </citation>
    <scope>NUCLEOTIDE SEQUENCE [LARGE SCALE GENOMIC DNA]</scope>
    <source>
        <strain evidence="2">SpSt-418</strain>
    </source>
</reference>
<evidence type="ECO:0000259" key="1">
    <source>
        <dbReference type="Pfam" id="PF13614"/>
    </source>
</evidence>
<dbReference type="AlphaFoldDB" id="A0A7C3PM72"/>
<dbReference type="Pfam" id="PF13614">
    <property type="entry name" value="AAA_31"/>
    <property type="match status" value="1"/>
</dbReference>
<protein>
    <submittedName>
        <fullName evidence="2">ParA family protein</fullName>
    </submittedName>
</protein>